<dbReference type="Gene3D" id="3.40.190.10">
    <property type="entry name" value="Periplasmic binding protein-like II"/>
    <property type="match status" value="1"/>
</dbReference>
<dbReference type="Proteomes" id="UP000247476">
    <property type="component" value="Unassembled WGS sequence"/>
</dbReference>
<dbReference type="AlphaFoldDB" id="A0A2V5K361"/>
<dbReference type="PANTHER" id="PTHR43649">
    <property type="entry name" value="ARABINOSE-BINDING PROTEIN-RELATED"/>
    <property type="match status" value="1"/>
</dbReference>
<proteinExistence type="predicted"/>
<dbReference type="Pfam" id="PF01547">
    <property type="entry name" value="SBP_bac_1"/>
    <property type="match status" value="1"/>
</dbReference>
<accession>A0A2V5K361</accession>
<sequence length="475" mass="52499">MKRASLDLRAASSFSSARRGACRSWSDGMNTCTERMGILAKRNGTILIVLVLALAIMAAGCSGGQEGGQADGQAGPAAEPVTITFYLPYAGDTATFMEQYGNAIVKKFPHVTIKTVHPPDTNVAGHLANVLSSQEPIDIFLNGDTNHYRYITPFQYQYDLTAMIKTKGYDLSRLEPSTLEAVKALAPNGEIYALPLRMNVMSLLYNKDIFDKFGVPYPTDGMTWDEAYELAKRVTRKEGDTQYRGFITQSYSIAWQNQLSLGFADPKTDKPLFYTDERWAQVVQNINRFYEIPGNALVEGSFTGINNLFYKTKVAAMYAASIPGTAQEVNWDVVTLPEFSNLRGVGSQASLTLAYIVSNSKHKEQAFDIIAYMTSDEYQTEMAKKALGLPVIKTQSAKDAFGQDNPNLKGKNLKALTKNKPAAPFPQSPYQAITNNQLEKLWYQLGKGQLDVNTTLRMAQENALKEIEKLKASGQ</sequence>
<gene>
    <name evidence="2" type="ORF">DLM86_19065</name>
</gene>
<name>A0A2V5K361_9BACL</name>
<comment type="caution">
    <text evidence="2">The sequence shown here is derived from an EMBL/GenBank/DDBJ whole genome shotgun (WGS) entry which is preliminary data.</text>
</comment>
<evidence type="ECO:0008006" key="4">
    <source>
        <dbReference type="Google" id="ProtNLM"/>
    </source>
</evidence>
<keyword evidence="1" id="KW-1133">Transmembrane helix</keyword>
<reference evidence="2 3" key="1">
    <citation type="submission" date="2018-05" db="EMBL/GenBank/DDBJ databases">
        <title>Paenibacillus flagellatus sp. nov., isolated from selenium mineral soil.</title>
        <authorList>
            <person name="Dai X."/>
        </authorList>
    </citation>
    <scope>NUCLEOTIDE SEQUENCE [LARGE SCALE GENOMIC DNA]</scope>
    <source>
        <strain evidence="2 3">DXL2</strain>
    </source>
</reference>
<keyword evidence="1" id="KW-0472">Membrane</keyword>
<organism evidence="2 3">
    <name type="scientific">Paenibacillus flagellatus</name>
    <dbReference type="NCBI Taxonomy" id="2211139"/>
    <lineage>
        <taxon>Bacteria</taxon>
        <taxon>Bacillati</taxon>
        <taxon>Bacillota</taxon>
        <taxon>Bacilli</taxon>
        <taxon>Bacillales</taxon>
        <taxon>Paenibacillaceae</taxon>
        <taxon>Paenibacillus</taxon>
    </lineage>
</organism>
<dbReference type="InterPro" id="IPR050490">
    <property type="entry name" value="Bact_solute-bd_prot1"/>
</dbReference>
<feature type="transmembrane region" description="Helical" evidence="1">
    <location>
        <begin position="44"/>
        <end position="60"/>
    </location>
</feature>
<keyword evidence="1" id="KW-0812">Transmembrane</keyword>
<evidence type="ECO:0000256" key="1">
    <source>
        <dbReference type="SAM" id="Phobius"/>
    </source>
</evidence>
<protein>
    <recommendedName>
        <fullName evidence="4">Extracellular solute-binding protein</fullName>
    </recommendedName>
</protein>
<evidence type="ECO:0000313" key="3">
    <source>
        <dbReference type="Proteomes" id="UP000247476"/>
    </source>
</evidence>
<dbReference type="PANTHER" id="PTHR43649:SF12">
    <property type="entry name" value="DIACETYLCHITOBIOSE BINDING PROTEIN DASA"/>
    <property type="match status" value="1"/>
</dbReference>
<keyword evidence="3" id="KW-1185">Reference proteome</keyword>
<dbReference type="InterPro" id="IPR006059">
    <property type="entry name" value="SBP"/>
</dbReference>
<dbReference type="EMBL" id="QJVJ01000008">
    <property type="protein sequence ID" value="PYI53092.1"/>
    <property type="molecule type" value="Genomic_DNA"/>
</dbReference>
<dbReference type="SUPFAM" id="SSF53850">
    <property type="entry name" value="Periplasmic binding protein-like II"/>
    <property type="match status" value="1"/>
</dbReference>
<evidence type="ECO:0000313" key="2">
    <source>
        <dbReference type="EMBL" id="PYI53092.1"/>
    </source>
</evidence>